<name>A0A0N1PBZ5_LEPSE</name>
<keyword evidence="1" id="KW-1133">Transmembrane helix</keyword>
<feature type="transmembrane region" description="Helical" evidence="1">
    <location>
        <begin position="177"/>
        <end position="197"/>
    </location>
</feature>
<reference evidence="2 3" key="1">
    <citation type="journal article" date="2015" name="PLoS Pathog.">
        <title>Leptomonas seymouri: Adaptations to the Dixenous Life Cycle Analyzed by Genome Sequencing, Transcriptome Profiling and Co-infection with Leishmania donovani.</title>
        <authorList>
            <person name="Kraeva N."/>
            <person name="Butenko A."/>
            <person name="Hlavacova J."/>
            <person name="Kostygov A."/>
            <person name="Myskova J."/>
            <person name="Grybchuk D."/>
            <person name="Lestinova T."/>
            <person name="Votypka J."/>
            <person name="Volf P."/>
            <person name="Opperdoes F."/>
            <person name="Flegontov P."/>
            <person name="Lukes J."/>
            <person name="Yurchenko V."/>
        </authorList>
    </citation>
    <scope>NUCLEOTIDE SEQUENCE [LARGE SCALE GENOMIC DNA]</scope>
    <source>
        <strain evidence="2 3">ATCC 30220</strain>
    </source>
</reference>
<organism evidence="2 3">
    <name type="scientific">Leptomonas seymouri</name>
    <dbReference type="NCBI Taxonomy" id="5684"/>
    <lineage>
        <taxon>Eukaryota</taxon>
        <taxon>Discoba</taxon>
        <taxon>Euglenozoa</taxon>
        <taxon>Kinetoplastea</taxon>
        <taxon>Metakinetoplastina</taxon>
        <taxon>Trypanosomatida</taxon>
        <taxon>Trypanosomatidae</taxon>
        <taxon>Leishmaniinae</taxon>
        <taxon>Leptomonas</taxon>
    </lineage>
</organism>
<feature type="transmembrane region" description="Helical" evidence="1">
    <location>
        <begin position="328"/>
        <end position="350"/>
    </location>
</feature>
<feature type="transmembrane region" description="Helical" evidence="1">
    <location>
        <begin position="218"/>
        <end position="242"/>
    </location>
</feature>
<evidence type="ECO:0000256" key="1">
    <source>
        <dbReference type="SAM" id="Phobius"/>
    </source>
</evidence>
<accession>A0A0N1PBZ5</accession>
<feature type="transmembrane region" description="Helical" evidence="1">
    <location>
        <begin position="133"/>
        <end position="157"/>
    </location>
</feature>
<proteinExistence type="predicted"/>
<comment type="caution">
    <text evidence="2">The sequence shown here is derived from an EMBL/GenBank/DDBJ whole genome shotgun (WGS) entry which is preliminary data.</text>
</comment>
<dbReference type="InterPro" id="IPR036259">
    <property type="entry name" value="MFS_trans_sf"/>
</dbReference>
<gene>
    <name evidence="2" type="ORF">ABL78_6180</name>
</gene>
<dbReference type="AlphaFoldDB" id="A0A0N1PBZ5"/>
<feature type="transmembrane region" description="Helical" evidence="1">
    <location>
        <begin position="59"/>
        <end position="79"/>
    </location>
</feature>
<feature type="transmembrane region" description="Helical" evidence="1">
    <location>
        <begin position="262"/>
        <end position="283"/>
    </location>
</feature>
<feature type="transmembrane region" description="Helical" evidence="1">
    <location>
        <begin position="304"/>
        <end position="322"/>
    </location>
</feature>
<dbReference type="Proteomes" id="UP000038009">
    <property type="component" value="Unassembled WGS sequence"/>
</dbReference>
<evidence type="ECO:0000313" key="2">
    <source>
        <dbReference type="EMBL" id="KPI84762.1"/>
    </source>
</evidence>
<dbReference type="SUPFAM" id="SSF103473">
    <property type="entry name" value="MFS general substrate transporter"/>
    <property type="match status" value="1"/>
</dbReference>
<feature type="transmembrane region" description="Helical" evidence="1">
    <location>
        <begin position="421"/>
        <end position="442"/>
    </location>
</feature>
<keyword evidence="1" id="KW-0472">Membrane</keyword>
<dbReference type="VEuPathDB" id="TriTrypDB:Lsey_0233_0060"/>
<dbReference type="OMA" id="RYGMMAG"/>
<sequence>MKNGTQREKREGPGKATIAAKPAREPLITAAAFLDGMVAVSGAAVMVKQAEFISFPSGAALAAYQLCFFLPQLLTTLAAEQLTSHFDALALLIFTLMCTTGSSVVLSLSLSHRSLKLFMASRFINGLLRHEKTYFGVTCTALHMSAAQLGAATRYGMMAGMVVSGVAGDLLVSAVEVAHLFTFVEILATLLVLVRYLRGSLAPSPIHTRREYAKWLPSLWRASPAAHHALAVLAAVLMAASVNQVAYPLMGPEYKLPYAFTGAHLCFNMVVQMVWMPHFLSWAKQRAATWRPNPLLPETVEARLMVVAAAALFAGCVAAPYATTHSPLLYYPVSTLLVDIPAGTLASLAAKTAQESFDKVASDSAKVSLLILHATQLTKSFAAPLRISMGDYYHDRKHTMRLVSLPLMAYVLVYARSQSVAYSVAALAVVAAYMFSSTNAAFGGGL</sequence>
<protein>
    <submittedName>
        <fullName evidence="2">Uncharacterized protein</fullName>
    </submittedName>
</protein>
<feature type="transmembrane region" description="Helical" evidence="1">
    <location>
        <begin position="91"/>
        <end position="112"/>
    </location>
</feature>
<evidence type="ECO:0000313" key="3">
    <source>
        <dbReference type="Proteomes" id="UP000038009"/>
    </source>
</evidence>
<dbReference type="OrthoDB" id="272952at2759"/>
<keyword evidence="3" id="KW-1185">Reference proteome</keyword>
<keyword evidence="1" id="KW-0812">Transmembrane</keyword>
<dbReference type="EMBL" id="LJSK01000233">
    <property type="protein sequence ID" value="KPI84762.1"/>
    <property type="molecule type" value="Genomic_DNA"/>
</dbReference>